<evidence type="ECO:0000256" key="1">
    <source>
        <dbReference type="SAM" id="MobiDB-lite"/>
    </source>
</evidence>
<dbReference type="Proteomes" id="UP001341281">
    <property type="component" value="Chromosome 05"/>
</dbReference>
<evidence type="ECO:0000313" key="2">
    <source>
        <dbReference type="EMBL" id="WVZ73594.1"/>
    </source>
</evidence>
<proteinExistence type="predicted"/>
<reference evidence="2 3" key="1">
    <citation type="submission" date="2024-02" db="EMBL/GenBank/DDBJ databases">
        <title>High-quality chromosome-scale genome assembly of Pensacola bahiagrass (Paspalum notatum Flugge var. saurae).</title>
        <authorList>
            <person name="Vega J.M."/>
            <person name="Podio M."/>
            <person name="Orjuela J."/>
            <person name="Siena L.A."/>
            <person name="Pessino S.C."/>
            <person name="Combes M.C."/>
            <person name="Mariac C."/>
            <person name="Albertini E."/>
            <person name="Pupilli F."/>
            <person name="Ortiz J.P.A."/>
            <person name="Leblanc O."/>
        </authorList>
    </citation>
    <scope>NUCLEOTIDE SEQUENCE [LARGE SCALE GENOMIC DNA]</scope>
    <source>
        <strain evidence="2">R1</strain>
        <tissue evidence="2">Leaf</tissue>
    </source>
</reference>
<evidence type="ECO:0000313" key="3">
    <source>
        <dbReference type="Proteomes" id="UP001341281"/>
    </source>
</evidence>
<accession>A0AAQ3TIG3</accession>
<organism evidence="2 3">
    <name type="scientific">Paspalum notatum var. saurae</name>
    <dbReference type="NCBI Taxonomy" id="547442"/>
    <lineage>
        <taxon>Eukaryota</taxon>
        <taxon>Viridiplantae</taxon>
        <taxon>Streptophyta</taxon>
        <taxon>Embryophyta</taxon>
        <taxon>Tracheophyta</taxon>
        <taxon>Spermatophyta</taxon>
        <taxon>Magnoliopsida</taxon>
        <taxon>Liliopsida</taxon>
        <taxon>Poales</taxon>
        <taxon>Poaceae</taxon>
        <taxon>PACMAD clade</taxon>
        <taxon>Panicoideae</taxon>
        <taxon>Andropogonodae</taxon>
        <taxon>Paspaleae</taxon>
        <taxon>Paspalinae</taxon>
        <taxon>Paspalum</taxon>
    </lineage>
</organism>
<gene>
    <name evidence="2" type="ORF">U9M48_021880</name>
</gene>
<keyword evidence="3" id="KW-1185">Reference proteome</keyword>
<name>A0AAQ3TIG3_PASNO</name>
<dbReference type="EMBL" id="CP144749">
    <property type="protein sequence ID" value="WVZ73594.1"/>
    <property type="molecule type" value="Genomic_DNA"/>
</dbReference>
<dbReference type="AlphaFoldDB" id="A0AAQ3TIG3"/>
<protein>
    <submittedName>
        <fullName evidence="2">Uncharacterized protein</fullName>
    </submittedName>
</protein>
<feature type="region of interest" description="Disordered" evidence="1">
    <location>
        <begin position="161"/>
        <end position="189"/>
    </location>
</feature>
<sequence length="189" mass="20919">MPERKTAKFTRSTVSVTQDEECTADGFHHTKDHKSLIQMSAKFNEDPVREENEKIICTVDTLPSDAYNILKQSGLNTPEGTPCRSRNMCTEANHGDDTSTAKSDKNMTSTAMKKVSHSHLRKSIQSSIGRLIHGTERSIQHKGLQLKSQQTSQVTADIRLRRRQSLTGIPPPPSTVSCRSSLGGKSDIK</sequence>
<feature type="non-terminal residue" evidence="2">
    <location>
        <position position="1"/>
    </location>
</feature>